<comment type="caution">
    <text evidence="1">The sequence shown here is derived from an EMBL/GenBank/DDBJ whole genome shotgun (WGS) entry which is preliminary data.</text>
</comment>
<evidence type="ECO:0000313" key="1">
    <source>
        <dbReference type="EMBL" id="PST47178.1"/>
    </source>
</evidence>
<dbReference type="RefSeq" id="WP_219895831.1">
    <property type="nucleotide sequence ID" value="NZ_NWTX01000002.1"/>
</dbReference>
<evidence type="ECO:0000313" key="2">
    <source>
        <dbReference type="Proteomes" id="UP000240228"/>
    </source>
</evidence>
<sequence length="95" mass="10200">MGFLTTLAVAVAQFTVAREPERNLEIIDGLARSEASSRNIGMSRIVDPMGETLVEADGNGPALIAAALSREVLTDTRRILPVLDNHRFADPALRG</sequence>
<reference evidence="2" key="1">
    <citation type="submission" date="2017-09" db="EMBL/GenBank/DDBJ databases">
        <authorList>
            <person name="Sela D.A."/>
            <person name="Albert K."/>
        </authorList>
    </citation>
    <scope>NUCLEOTIDE SEQUENCE [LARGE SCALE GENOMIC DNA]</scope>
    <source>
        <strain evidence="2">UMA51805</strain>
    </source>
</reference>
<protein>
    <submittedName>
        <fullName evidence="1">Uncharacterized protein</fullName>
    </submittedName>
</protein>
<dbReference type="InterPro" id="IPR036526">
    <property type="entry name" value="C-N_Hydrolase_sf"/>
</dbReference>
<dbReference type="SUPFAM" id="SSF56317">
    <property type="entry name" value="Carbon-nitrogen hydrolase"/>
    <property type="match status" value="1"/>
</dbReference>
<name>A0A2T3GCH0_9BIFI</name>
<reference evidence="1 2" key="2">
    <citation type="submission" date="2018-03" db="EMBL/GenBank/DDBJ databases">
        <title>The comparative genomics of Bifidobacterium callitrichos reflects dietary carbohydrate utilization within the common marmoset gut.</title>
        <authorList>
            <person name="Rani A."/>
        </authorList>
    </citation>
    <scope>NUCLEOTIDE SEQUENCE [LARGE SCALE GENOMIC DNA]</scope>
    <source>
        <strain evidence="1 2">UMA51805</strain>
    </source>
</reference>
<dbReference type="Gene3D" id="3.60.110.10">
    <property type="entry name" value="Carbon-nitrogen hydrolase"/>
    <property type="match status" value="1"/>
</dbReference>
<dbReference type="AlphaFoldDB" id="A0A2T3GCH0"/>
<accession>A0A2T3GCH0</accession>
<dbReference type="Proteomes" id="UP000240228">
    <property type="component" value="Unassembled WGS sequence"/>
</dbReference>
<proteinExistence type="predicted"/>
<gene>
    <name evidence="1" type="ORF">CPA40_02375</name>
</gene>
<organism evidence="1 2">
    <name type="scientific">Bifidobacterium callitrichos</name>
    <dbReference type="NCBI Taxonomy" id="762209"/>
    <lineage>
        <taxon>Bacteria</taxon>
        <taxon>Bacillati</taxon>
        <taxon>Actinomycetota</taxon>
        <taxon>Actinomycetes</taxon>
        <taxon>Bifidobacteriales</taxon>
        <taxon>Bifidobacteriaceae</taxon>
        <taxon>Bifidobacterium</taxon>
    </lineage>
</organism>
<dbReference type="EMBL" id="NWTX01000002">
    <property type="protein sequence ID" value="PST47178.1"/>
    <property type="molecule type" value="Genomic_DNA"/>
</dbReference>
<keyword evidence="2" id="KW-1185">Reference proteome</keyword>